<keyword evidence="2" id="KW-1185">Reference proteome</keyword>
<dbReference type="EMBL" id="CAJVPZ010001945">
    <property type="protein sequence ID" value="CAG8503301.1"/>
    <property type="molecule type" value="Genomic_DNA"/>
</dbReference>
<dbReference type="AlphaFoldDB" id="A0A9N9F1B9"/>
<comment type="caution">
    <text evidence="1">The sequence shown here is derived from an EMBL/GenBank/DDBJ whole genome shotgun (WGS) entry which is preliminary data.</text>
</comment>
<dbReference type="Proteomes" id="UP000789396">
    <property type="component" value="Unassembled WGS sequence"/>
</dbReference>
<accession>A0A9N9F1B9</accession>
<evidence type="ECO:0000313" key="2">
    <source>
        <dbReference type="Proteomes" id="UP000789396"/>
    </source>
</evidence>
<reference evidence="1" key="1">
    <citation type="submission" date="2021-06" db="EMBL/GenBank/DDBJ databases">
        <authorList>
            <person name="Kallberg Y."/>
            <person name="Tangrot J."/>
            <person name="Rosling A."/>
        </authorList>
    </citation>
    <scope>NUCLEOTIDE SEQUENCE</scope>
    <source>
        <strain evidence="1">IN212</strain>
    </source>
</reference>
<gene>
    <name evidence="1" type="ORF">RFULGI_LOCUS2540</name>
</gene>
<organism evidence="1 2">
    <name type="scientific">Racocetra fulgida</name>
    <dbReference type="NCBI Taxonomy" id="60492"/>
    <lineage>
        <taxon>Eukaryota</taxon>
        <taxon>Fungi</taxon>
        <taxon>Fungi incertae sedis</taxon>
        <taxon>Mucoromycota</taxon>
        <taxon>Glomeromycotina</taxon>
        <taxon>Glomeromycetes</taxon>
        <taxon>Diversisporales</taxon>
        <taxon>Gigasporaceae</taxon>
        <taxon>Racocetra</taxon>
    </lineage>
</organism>
<sequence>MAVSDKTESLEDLYYKEAKEIGLTIIRDKAIWEHNINNYEEIMKLEKNERKQLYFVQGLIRFDDFYIHMEFEKFGEE</sequence>
<proteinExistence type="predicted"/>
<protein>
    <submittedName>
        <fullName evidence="1">6805_t:CDS:1</fullName>
    </submittedName>
</protein>
<evidence type="ECO:0000313" key="1">
    <source>
        <dbReference type="EMBL" id="CAG8503301.1"/>
    </source>
</evidence>
<name>A0A9N9F1B9_9GLOM</name>